<dbReference type="PANTHER" id="PTHR32294">
    <property type="entry name" value="DNA POLYMERASE III SUBUNIT ALPHA"/>
    <property type="match status" value="1"/>
</dbReference>
<comment type="catalytic activity">
    <reaction evidence="13 15">
        <text>DNA(n) + a 2'-deoxyribonucleoside 5'-triphosphate = DNA(n+1) + diphosphate</text>
        <dbReference type="Rhea" id="RHEA:22508"/>
        <dbReference type="Rhea" id="RHEA-COMP:17339"/>
        <dbReference type="Rhea" id="RHEA-COMP:17340"/>
        <dbReference type="ChEBI" id="CHEBI:33019"/>
        <dbReference type="ChEBI" id="CHEBI:61560"/>
        <dbReference type="ChEBI" id="CHEBI:173112"/>
        <dbReference type="EC" id="2.7.7.7"/>
    </reaction>
</comment>
<dbReference type="InterPro" id="IPR006054">
    <property type="entry name" value="DnaQ"/>
</dbReference>
<comment type="function">
    <text evidence="12">DNA polymerase III is a complex, multichain enzyme responsible for most of the replicative synthesis in bacteria. This DNA polymerase also exhibits 3' to 5' exonuclease activity. The alpha chain is the DNA polymerase.</text>
</comment>
<dbReference type="OrthoDB" id="9804290at2"/>
<evidence type="ECO:0000256" key="11">
    <source>
        <dbReference type="ARBA" id="ARBA00022932"/>
    </source>
</evidence>
<keyword evidence="16" id="KW-0175">Coiled coil</keyword>
<dbReference type="Pfam" id="PF07733">
    <property type="entry name" value="DNA_pol3_alpha"/>
    <property type="match status" value="2"/>
</dbReference>
<evidence type="ECO:0000256" key="12">
    <source>
        <dbReference type="ARBA" id="ARBA00025611"/>
    </source>
</evidence>
<keyword evidence="5 15" id="KW-0808">Transferase</keyword>
<dbReference type="Gene3D" id="6.10.140.1510">
    <property type="match status" value="1"/>
</dbReference>
<dbReference type="EC" id="2.7.7.7" evidence="3 15"/>
<name>A0A1W1Y8N7_9LACT</name>
<dbReference type="Gene3D" id="1.10.150.870">
    <property type="match status" value="1"/>
</dbReference>
<dbReference type="InterPro" id="IPR024754">
    <property type="entry name" value="DNA_PolC-like_N_II"/>
</dbReference>
<feature type="domain" description="Polymerase/histidinol phosphatase N-terminal" evidence="18">
    <location>
        <begin position="338"/>
        <end position="405"/>
    </location>
</feature>
<evidence type="ECO:0000256" key="5">
    <source>
        <dbReference type="ARBA" id="ARBA00022679"/>
    </source>
</evidence>
<evidence type="ECO:0000259" key="17">
    <source>
        <dbReference type="SMART" id="SM00479"/>
    </source>
</evidence>
<dbReference type="SMART" id="SM00479">
    <property type="entry name" value="EXOIII"/>
    <property type="match status" value="1"/>
</dbReference>
<dbReference type="InterPro" id="IPR006308">
    <property type="entry name" value="Pol_III_a_PolC-type_gram_pos"/>
</dbReference>
<protein>
    <recommendedName>
        <fullName evidence="14 15">DNA polymerase III PolC-type</fullName>
        <shortName evidence="15">PolIII</shortName>
        <ecNumber evidence="3 15">2.7.7.7</ecNumber>
    </recommendedName>
</protein>
<dbReference type="NCBIfam" id="NF001688">
    <property type="entry name" value="PRK00448.1"/>
    <property type="match status" value="1"/>
</dbReference>
<keyword evidence="8 15" id="KW-0540">Nuclease</keyword>
<dbReference type="NCBIfam" id="TIGR00573">
    <property type="entry name" value="dnaq"/>
    <property type="match status" value="1"/>
</dbReference>
<dbReference type="GO" id="GO:0008408">
    <property type="term" value="F:3'-5' exonuclease activity"/>
    <property type="evidence" value="ECO:0007669"/>
    <property type="project" value="UniProtKB-UniRule"/>
</dbReference>
<keyword evidence="9 15" id="KW-0378">Hydrolase</keyword>
<proteinExistence type="inferred from homology"/>
<dbReference type="InterPro" id="IPR012340">
    <property type="entry name" value="NA-bd_OB-fold"/>
</dbReference>
<evidence type="ECO:0000256" key="15">
    <source>
        <dbReference type="HAMAP-Rule" id="MF_00356"/>
    </source>
</evidence>
<evidence type="ECO:0000256" key="4">
    <source>
        <dbReference type="ARBA" id="ARBA00022490"/>
    </source>
</evidence>
<dbReference type="Pfam" id="PF01336">
    <property type="entry name" value="tRNA_anti-codon"/>
    <property type="match status" value="1"/>
</dbReference>
<evidence type="ECO:0000256" key="6">
    <source>
        <dbReference type="ARBA" id="ARBA00022695"/>
    </source>
</evidence>
<dbReference type="Pfam" id="PF14579">
    <property type="entry name" value="HHH_6"/>
    <property type="match status" value="1"/>
</dbReference>
<dbReference type="InterPro" id="IPR012337">
    <property type="entry name" value="RNaseH-like_sf"/>
</dbReference>
<keyword evidence="10 15" id="KW-0269">Exonuclease</keyword>
<dbReference type="Pfam" id="PF14480">
    <property type="entry name" value="DNA_pol3_a_NI"/>
    <property type="match status" value="1"/>
</dbReference>
<comment type="function">
    <text evidence="1 15">Required for replicative DNA synthesis. This DNA polymerase also exhibits 3' to 5' exonuclease activity.</text>
</comment>
<dbReference type="PANTHER" id="PTHR32294:SF5">
    <property type="entry name" value="DNA POLYMERASE III POLC-TYPE"/>
    <property type="match status" value="1"/>
</dbReference>
<dbReference type="Pfam" id="PF02811">
    <property type="entry name" value="PHP"/>
    <property type="match status" value="2"/>
</dbReference>
<dbReference type="InterPro" id="IPR013520">
    <property type="entry name" value="Ribonucl_H"/>
</dbReference>
<sequence>MANSHAEAFQVLLKQLNWSPNHEIFQKGEIKNVTVHTQSRVWQFDLSFERRLPAPLFKELEERLANDFQPGRAHMRVIVSEELPVNPEEVYDYWPIIIKRSNISNGLTNQIFKNQLPTYENNQFIIRCDNDQVKQVIEKNYIAVVKQNYQMAGFPVLPFEVVVDVDTANDRQDNFQARQDHLMEAQQEIAKAANKRQHEAPKQKEADVLPKVNKVAIGKPVPHDERLRPMSSYVEEQRQAVMEGVVFEVEIKQLRTGRQILKMKLSDYTSAFIVQMFSKNDQDKAIFAAIKTGMWLRVKGDIKMDDQFERDLVVTANSFEEIHKEKRQDTAPKGEKRVELHLHTNMSMLDATNSITDYANQAKAWGHEAIAVTDHSALQAFPEASQAAKDTGLKMIYGVEANVVDDGVPIAYNPSDIELEDATYVVFDVETTGLSAVYDQIIELAAVKMHRGNVIDQFEEFINPGHPLSSTTINLTGITDAMVQDAKPVEEVMQSFKDWTDGTILVAHNASFDMGFLNATYKRLNIPKAENPVIDTLELSRFLHPQMKSHRLNTLAKHYNVALEQHHRAVYDSETTGALCWIFLKEAASEHDITNHKDLNKRVGEGDAYKRTRPFHATIIAKNQDGLKDLFKLISASNVTYYYRTPRIPRSLLNKSRKNLLIGSACSEGEVFEALMQKGRQEAINKASFYDYLEIMPKGIYEPLIKDELINDEETLENIMRELISVGEEVDRPVVATGNVHYLNPEDKPYREILIHSIKSNRTKYFPEAHFRSTDEMLNDFAFLGEEMAHQLVVENSQKIANLIEPIEPLKDKLYTPSIEGSEEQITEMSYEKAKSIYGENLPEIIEKRLKKELSSIIGNGFSVIYLISQKLVKKSNDDGYIVGSRGSVGSSFVATMMGITEVNPLAPHYVCPECHHSEFFTDGSVGSGFDLPDKECPHCGTKMNKDGHDIPFETFLGFKGDKVPDIDLNFSGEYQPRAHAYTKVLFGEDKVFRAGTIGTVAEKTAFGYVLGYDRDNNLNLRKTEKEFLAQGATGVKRTTGQHPGGIIVIPEYMDVYDFTPIQYPADDQSAEWRTTHFDFHSIHDNVLKLDILGHDDPTMIRKLQDLSGIAPTDIPVDDPSVYELFNGTEILGVTPEQIYSKTGTLGIPEFGTGFTRQMLEATKPTTFAELLQISGLSHGTDVWLGNAEVLVREKGLPLSEVIGCRDDIMVYLLHKNLPESDAFQIMEKVRKGKGLSDEHKAIMREHDVPEWYLESCEKIKYMFPKAHAAAYVLNAMRVAWFKVHHPIWYYCAFLSVRATDFDLEAMTNGLQATKARIEEIRNKGNDASNKEKQTLVILEIVNEMQERGIEMKMVDVEKSDAMAFEIIDDHTLLAPFRAVDGLGNNVAKQIVKAREESPFLSKEDLQKRGKVSKSLIEYMSEQHMLDNLPDQNQLSLFDF</sequence>
<dbReference type="InterPro" id="IPR011708">
    <property type="entry name" value="DNA_pol3_alpha_NTPase_dom"/>
</dbReference>
<dbReference type="Gene3D" id="1.10.150.700">
    <property type="entry name" value="PolC, middle finger domain"/>
    <property type="match status" value="1"/>
</dbReference>
<dbReference type="CDD" id="cd07435">
    <property type="entry name" value="PHP_PolIIIA_POLC"/>
    <property type="match status" value="1"/>
</dbReference>
<dbReference type="Gene3D" id="2.40.50.140">
    <property type="entry name" value="Nucleic acid-binding proteins"/>
    <property type="match status" value="1"/>
</dbReference>
<dbReference type="SUPFAM" id="SSF53098">
    <property type="entry name" value="Ribonuclease H-like"/>
    <property type="match status" value="1"/>
</dbReference>
<keyword evidence="20" id="KW-1185">Reference proteome</keyword>
<dbReference type="InterPro" id="IPR004365">
    <property type="entry name" value="NA-bd_OB_tRNA"/>
</dbReference>
<dbReference type="InterPro" id="IPR004013">
    <property type="entry name" value="PHP_dom"/>
</dbReference>
<dbReference type="InterPro" id="IPR040982">
    <property type="entry name" value="DNA_pol3_finger"/>
</dbReference>
<organism evidence="19 20">
    <name type="scientific">Aerococcus suis</name>
    <dbReference type="NCBI Taxonomy" id="371602"/>
    <lineage>
        <taxon>Bacteria</taxon>
        <taxon>Bacillati</taxon>
        <taxon>Bacillota</taxon>
        <taxon>Bacilli</taxon>
        <taxon>Lactobacillales</taxon>
        <taxon>Aerococcaceae</taxon>
        <taxon>Aerococcus</taxon>
    </lineage>
</organism>
<evidence type="ECO:0000256" key="3">
    <source>
        <dbReference type="ARBA" id="ARBA00012417"/>
    </source>
</evidence>
<comment type="similarity">
    <text evidence="15">Belongs to the DNA polymerase type-C family. PolC subfamily.</text>
</comment>
<keyword evidence="6 15" id="KW-0548">Nucleotidyltransferase</keyword>
<dbReference type="Gene3D" id="3.20.20.140">
    <property type="entry name" value="Metal-dependent hydrolases"/>
    <property type="match status" value="2"/>
</dbReference>
<dbReference type="Pfam" id="PF11490">
    <property type="entry name" value="DNA_pol3_a_NII"/>
    <property type="match status" value="1"/>
</dbReference>
<gene>
    <name evidence="15" type="primary">polC</name>
    <name evidence="19" type="ORF">SAMN04487984_0449</name>
</gene>
<evidence type="ECO:0000313" key="20">
    <source>
        <dbReference type="Proteomes" id="UP000243884"/>
    </source>
</evidence>
<evidence type="ECO:0000256" key="16">
    <source>
        <dbReference type="SAM" id="Coils"/>
    </source>
</evidence>
<dbReference type="GO" id="GO:0003677">
    <property type="term" value="F:DNA binding"/>
    <property type="evidence" value="ECO:0007669"/>
    <property type="project" value="UniProtKB-UniRule"/>
</dbReference>
<evidence type="ECO:0000256" key="7">
    <source>
        <dbReference type="ARBA" id="ARBA00022705"/>
    </source>
</evidence>
<dbReference type="Gene3D" id="3.30.420.10">
    <property type="entry name" value="Ribonuclease H-like superfamily/Ribonuclease H"/>
    <property type="match status" value="1"/>
</dbReference>
<feature type="coiled-coil region" evidence="16">
    <location>
        <begin position="1304"/>
        <end position="1331"/>
    </location>
</feature>
<reference evidence="20" key="1">
    <citation type="submission" date="2017-04" db="EMBL/GenBank/DDBJ databases">
        <authorList>
            <person name="Varghese N."/>
            <person name="Submissions S."/>
        </authorList>
    </citation>
    <scope>NUCLEOTIDE SEQUENCE [LARGE SCALE GENOMIC DNA]</scope>
    <source>
        <strain evidence="20">DSM 21500</strain>
    </source>
</reference>
<evidence type="ECO:0000256" key="1">
    <source>
        <dbReference type="ARBA" id="ARBA00003452"/>
    </source>
</evidence>
<keyword evidence="11 15" id="KW-0239">DNA-directed DNA polymerase</keyword>
<evidence type="ECO:0000256" key="10">
    <source>
        <dbReference type="ARBA" id="ARBA00022839"/>
    </source>
</evidence>
<dbReference type="NCBIfam" id="TIGR01405">
    <property type="entry name" value="polC_Gram_pos"/>
    <property type="match status" value="1"/>
</dbReference>
<dbReference type="InterPro" id="IPR036397">
    <property type="entry name" value="RNaseH_sf"/>
</dbReference>
<evidence type="ECO:0000313" key="19">
    <source>
        <dbReference type="EMBL" id="SMC32191.1"/>
    </source>
</evidence>
<dbReference type="GO" id="GO:0005737">
    <property type="term" value="C:cytoplasm"/>
    <property type="evidence" value="ECO:0007669"/>
    <property type="project" value="UniProtKB-SubCell"/>
</dbReference>
<evidence type="ECO:0000256" key="9">
    <source>
        <dbReference type="ARBA" id="ARBA00022801"/>
    </source>
</evidence>
<comment type="subcellular location">
    <subcellularLocation>
        <location evidence="2 15">Cytoplasm</location>
    </subcellularLocation>
</comment>
<dbReference type="FunFam" id="3.30.420.10:FF:000045">
    <property type="entry name" value="3'-5' exonuclease DinG"/>
    <property type="match status" value="1"/>
</dbReference>
<dbReference type="HAMAP" id="MF_00356">
    <property type="entry name" value="DNApol_PolC"/>
    <property type="match status" value="1"/>
</dbReference>
<dbReference type="CDD" id="cd04484">
    <property type="entry name" value="polC_OBF"/>
    <property type="match status" value="1"/>
</dbReference>
<dbReference type="CDD" id="cd06127">
    <property type="entry name" value="DEDDh"/>
    <property type="match status" value="1"/>
</dbReference>
<evidence type="ECO:0000256" key="14">
    <source>
        <dbReference type="ARBA" id="ARBA00070925"/>
    </source>
</evidence>
<dbReference type="SUPFAM" id="SSF50249">
    <property type="entry name" value="Nucleic acid-binding proteins"/>
    <property type="match status" value="1"/>
</dbReference>
<evidence type="ECO:0000256" key="8">
    <source>
        <dbReference type="ARBA" id="ARBA00022722"/>
    </source>
</evidence>
<dbReference type="InterPro" id="IPR044923">
    <property type="entry name" value="PolC_middle_finger_sf"/>
</dbReference>
<dbReference type="Proteomes" id="UP000243884">
    <property type="component" value="Unassembled WGS sequence"/>
</dbReference>
<dbReference type="GO" id="GO:0006261">
    <property type="term" value="P:DNA-templated DNA replication"/>
    <property type="evidence" value="ECO:0007669"/>
    <property type="project" value="UniProtKB-UniRule"/>
</dbReference>
<dbReference type="InterPro" id="IPR004805">
    <property type="entry name" value="DnaE2/DnaE/PolC"/>
</dbReference>
<dbReference type="InterPro" id="IPR003141">
    <property type="entry name" value="Pol/His_phosphatase_N"/>
</dbReference>
<accession>A0A1W1Y8N7</accession>
<keyword evidence="7 15" id="KW-0235">DNA replication</keyword>
<evidence type="ECO:0000256" key="13">
    <source>
        <dbReference type="ARBA" id="ARBA00049244"/>
    </source>
</evidence>
<evidence type="ECO:0000256" key="2">
    <source>
        <dbReference type="ARBA" id="ARBA00004496"/>
    </source>
</evidence>
<feature type="domain" description="Exonuclease" evidence="17">
    <location>
        <begin position="423"/>
        <end position="589"/>
    </location>
</feature>
<dbReference type="InterPro" id="IPR028112">
    <property type="entry name" value="DNA_PolC-type_N_I"/>
</dbReference>
<dbReference type="InterPro" id="IPR029460">
    <property type="entry name" value="DNAPol_HHH"/>
</dbReference>
<dbReference type="SMART" id="SM00481">
    <property type="entry name" value="POLIIIAc"/>
    <property type="match status" value="1"/>
</dbReference>
<dbReference type="Pfam" id="PF17657">
    <property type="entry name" value="DNA_pol3_finger"/>
    <property type="match status" value="1"/>
</dbReference>
<evidence type="ECO:0000259" key="18">
    <source>
        <dbReference type="SMART" id="SM00481"/>
    </source>
</evidence>
<keyword evidence="4 15" id="KW-0963">Cytoplasm</keyword>
<dbReference type="Pfam" id="PF00929">
    <property type="entry name" value="RNase_T"/>
    <property type="match status" value="1"/>
</dbReference>
<dbReference type="STRING" id="371602.SAMN04487984_0449"/>
<dbReference type="GO" id="GO:0003887">
    <property type="term" value="F:DNA-directed DNA polymerase activity"/>
    <property type="evidence" value="ECO:0007669"/>
    <property type="project" value="UniProtKB-UniRule"/>
</dbReference>
<dbReference type="EMBL" id="FWXK01000002">
    <property type="protein sequence ID" value="SMC32191.1"/>
    <property type="molecule type" value="Genomic_DNA"/>
</dbReference>
<dbReference type="RefSeq" id="WP_084098097.1">
    <property type="nucleotide sequence ID" value="NZ_FWXK01000002.1"/>
</dbReference>
<dbReference type="Gene3D" id="3.30.1900.20">
    <property type="match status" value="2"/>
</dbReference>